<accession>A0ABP6T8V3</accession>
<evidence type="ECO:0000313" key="3">
    <source>
        <dbReference type="EMBL" id="GAA3396145.1"/>
    </source>
</evidence>
<name>A0ABP6T8V3_9ACTN</name>
<evidence type="ECO:0000256" key="1">
    <source>
        <dbReference type="SAM" id="MobiDB-lite"/>
    </source>
</evidence>
<feature type="compositionally biased region" description="Low complexity" evidence="1">
    <location>
        <begin position="240"/>
        <end position="250"/>
    </location>
</feature>
<evidence type="ECO:0000313" key="4">
    <source>
        <dbReference type="Proteomes" id="UP001501676"/>
    </source>
</evidence>
<gene>
    <name evidence="3" type="ORF">GCM10020369_71780</name>
</gene>
<dbReference type="InterPro" id="IPR025497">
    <property type="entry name" value="PatA-like_N"/>
</dbReference>
<dbReference type="Pfam" id="PF14332">
    <property type="entry name" value="DUF4388"/>
    <property type="match status" value="1"/>
</dbReference>
<organism evidence="3 4">
    <name type="scientific">Cryptosporangium minutisporangium</name>
    <dbReference type="NCBI Taxonomy" id="113569"/>
    <lineage>
        <taxon>Bacteria</taxon>
        <taxon>Bacillati</taxon>
        <taxon>Actinomycetota</taxon>
        <taxon>Actinomycetes</taxon>
        <taxon>Cryptosporangiales</taxon>
        <taxon>Cryptosporangiaceae</taxon>
        <taxon>Cryptosporangium</taxon>
    </lineage>
</organism>
<feature type="region of interest" description="Disordered" evidence="1">
    <location>
        <begin position="240"/>
        <end position="349"/>
    </location>
</feature>
<protein>
    <recommendedName>
        <fullName evidence="2">PatA-like N-terminal domain-containing protein</fullName>
    </recommendedName>
</protein>
<reference evidence="4" key="1">
    <citation type="journal article" date="2019" name="Int. J. Syst. Evol. Microbiol.">
        <title>The Global Catalogue of Microorganisms (GCM) 10K type strain sequencing project: providing services to taxonomists for standard genome sequencing and annotation.</title>
        <authorList>
            <consortium name="The Broad Institute Genomics Platform"/>
            <consortium name="The Broad Institute Genome Sequencing Center for Infectious Disease"/>
            <person name="Wu L."/>
            <person name="Ma J."/>
        </authorList>
    </citation>
    <scope>NUCLEOTIDE SEQUENCE [LARGE SCALE GENOMIC DNA]</scope>
    <source>
        <strain evidence="4">JCM 9458</strain>
    </source>
</reference>
<dbReference type="RefSeq" id="WP_345732741.1">
    <property type="nucleotide sequence ID" value="NZ_BAAAYN010000053.1"/>
</dbReference>
<feature type="domain" description="PatA-like N-terminal" evidence="2">
    <location>
        <begin position="16"/>
        <end position="145"/>
    </location>
</feature>
<sequence>MTAVEAALRELVALGATGALHVDASLGAVLYLQEGRVTHIDADAAPGIGTVLTASGRLSKDVWESVRTVGGPSARVGALLVDQGYLSQGELELCVNSALFDAAYFALEAEPTAVRFVAGEASWFGGTPRVDVERVVREVARRRDQLTATFPSSEFDEAPLALVPRLPRDQIVVDGLRWELLLNADGRRTPLELARQLGRGAFATLLEVRRLAAIGALRAPSATGAAGRPAVTPYRPAIGAPAAAKTKPTTDQPGPLNGKAPASHGPVGTPSAAGEGLSPLPPLPQRVGRAGRVVRPSQQGRGAEEPSGPSAGRGEMAAPRWASPPPEIHADPPTVSSLRRVRDALQDFS</sequence>
<dbReference type="EMBL" id="BAAAYN010000053">
    <property type="protein sequence ID" value="GAA3396145.1"/>
    <property type="molecule type" value="Genomic_DNA"/>
</dbReference>
<evidence type="ECO:0000259" key="2">
    <source>
        <dbReference type="Pfam" id="PF14332"/>
    </source>
</evidence>
<dbReference type="Proteomes" id="UP001501676">
    <property type="component" value="Unassembled WGS sequence"/>
</dbReference>
<proteinExistence type="predicted"/>
<keyword evidence="4" id="KW-1185">Reference proteome</keyword>
<comment type="caution">
    <text evidence="3">The sequence shown here is derived from an EMBL/GenBank/DDBJ whole genome shotgun (WGS) entry which is preliminary data.</text>
</comment>
<feature type="compositionally biased region" description="Basic and acidic residues" evidence="1">
    <location>
        <begin position="340"/>
        <end position="349"/>
    </location>
</feature>